<evidence type="ECO:0000313" key="4">
    <source>
        <dbReference type="EMBL" id="KPI88045.1"/>
    </source>
</evidence>
<dbReference type="GO" id="GO:0005874">
    <property type="term" value="C:microtubule"/>
    <property type="evidence" value="ECO:0007669"/>
    <property type="project" value="TreeGrafter"/>
</dbReference>
<dbReference type="SUPFAM" id="SSF52540">
    <property type="entry name" value="P-loop containing nucleoside triphosphate hydrolases"/>
    <property type="match status" value="2"/>
</dbReference>
<dbReference type="VEuPathDB" id="TriTrypDB:Lsey_0064_0130"/>
<feature type="region of interest" description="Disordered" evidence="2">
    <location>
        <begin position="1370"/>
        <end position="1405"/>
    </location>
</feature>
<feature type="compositionally biased region" description="Basic residues" evidence="2">
    <location>
        <begin position="706"/>
        <end position="715"/>
    </location>
</feature>
<feature type="region of interest" description="Disordered" evidence="2">
    <location>
        <begin position="1032"/>
        <end position="1062"/>
    </location>
</feature>
<dbReference type="OrthoDB" id="267696at2759"/>
<feature type="region of interest" description="Disordered" evidence="2">
    <location>
        <begin position="1"/>
        <end position="204"/>
    </location>
</feature>
<dbReference type="EMBL" id="LJSK01000064">
    <property type="protein sequence ID" value="KPI88045.1"/>
    <property type="molecule type" value="Genomic_DNA"/>
</dbReference>
<accession>A0A0N1I0B4</accession>
<feature type="compositionally biased region" description="Acidic residues" evidence="2">
    <location>
        <begin position="809"/>
        <end position="823"/>
    </location>
</feature>
<comment type="similarity">
    <text evidence="1">Belongs to the TRAFAC class myosin-kinesin ATPase superfamily. Kinesin family.</text>
</comment>
<feature type="region of interest" description="Disordered" evidence="2">
    <location>
        <begin position="804"/>
        <end position="912"/>
    </location>
</feature>
<feature type="binding site" evidence="1">
    <location>
        <begin position="573"/>
        <end position="580"/>
    </location>
    <ligand>
        <name>ATP</name>
        <dbReference type="ChEBI" id="CHEBI:30616"/>
    </ligand>
</feature>
<dbReference type="OMA" id="HVLAGYH"/>
<feature type="compositionally biased region" description="Polar residues" evidence="2">
    <location>
        <begin position="610"/>
        <end position="633"/>
    </location>
</feature>
<feature type="region of interest" description="Disordered" evidence="2">
    <location>
        <begin position="702"/>
        <end position="787"/>
    </location>
</feature>
<reference evidence="4 5" key="1">
    <citation type="journal article" date="2015" name="PLoS Pathog.">
        <title>Leptomonas seymouri: Adaptations to the Dixenous Life Cycle Analyzed by Genome Sequencing, Transcriptome Profiling and Co-infection with Leishmania donovani.</title>
        <authorList>
            <person name="Kraeva N."/>
            <person name="Butenko A."/>
            <person name="Hlavacova J."/>
            <person name="Kostygov A."/>
            <person name="Myskova J."/>
            <person name="Grybchuk D."/>
            <person name="Lestinova T."/>
            <person name="Votypka J."/>
            <person name="Volf P."/>
            <person name="Opperdoes F."/>
            <person name="Flegontov P."/>
            <person name="Lukes J."/>
            <person name="Yurchenko V."/>
        </authorList>
    </citation>
    <scope>NUCLEOTIDE SEQUENCE [LARGE SCALE GENOMIC DNA]</scope>
    <source>
        <strain evidence="4 5">ATCC 30220</strain>
    </source>
</reference>
<feature type="compositionally biased region" description="Polar residues" evidence="2">
    <location>
        <begin position="951"/>
        <end position="963"/>
    </location>
</feature>
<proteinExistence type="inferred from homology"/>
<dbReference type="GO" id="GO:0008017">
    <property type="term" value="F:microtubule binding"/>
    <property type="evidence" value="ECO:0007669"/>
    <property type="project" value="InterPro"/>
</dbReference>
<feature type="compositionally biased region" description="Polar residues" evidence="2">
    <location>
        <begin position="887"/>
        <end position="905"/>
    </location>
</feature>
<feature type="region of interest" description="Disordered" evidence="2">
    <location>
        <begin position="1124"/>
        <end position="1150"/>
    </location>
</feature>
<feature type="compositionally biased region" description="Polar residues" evidence="2">
    <location>
        <begin position="1375"/>
        <end position="1385"/>
    </location>
</feature>
<dbReference type="GO" id="GO:0007018">
    <property type="term" value="P:microtubule-based movement"/>
    <property type="evidence" value="ECO:0007669"/>
    <property type="project" value="InterPro"/>
</dbReference>
<feature type="compositionally biased region" description="Low complexity" evidence="2">
    <location>
        <begin position="70"/>
        <end position="80"/>
    </location>
</feature>
<dbReference type="GO" id="GO:0016887">
    <property type="term" value="F:ATP hydrolysis activity"/>
    <property type="evidence" value="ECO:0007669"/>
    <property type="project" value="TreeGrafter"/>
</dbReference>
<name>A0A0N1I0B4_LEPSE</name>
<protein>
    <submittedName>
        <fullName evidence="4">Kinesin-like protein</fullName>
    </submittedName>
</protein>
<dbReference type="Proteomes" id="UP000038009">
    <property type="component" value="Unassembled WGS sequence"/>
</dbReference>
<evidence type="ECO:0000259" key="3">
    <source>
        <dbReference type="PROSITE" id="PS50067"/>
    </source>
</evidence>
<dbReference type="InterPro" id="IPR036961">
    <property type="entry name" value="Kinesin_motor_dom_sf"/>
</dbReference>
<feature type="compositionally biased region" description="Polar residues" evidence="2">
    <location>
        <begin position="139"/>
        <end position="150"/>
    </location>
</feature>
<dbReference type="GO" id="GO:0003777">
    <property type="term" value="F:microtubule motor activity"/>
    <property type="evidence" value="ECO:0007669"/>
    <property type="project" value="InterPro"/>
</dbReference>
<dbReference type="Pfam" id="PF00225">
    <property type="entry name" value="Kinesin"/>
    <property type="match status" value="2"/>
</dbReference>
<dbReference type="SMART" id="SM00129">
    <property type="entry name" value="KISc"/>
    <property type="match status" value="1"/>
</dbReference>
<gene>
    <name evidence="4" type="ORF">ABL78_2871</name>
</gene>
<dbReference type="InterPro" id="IPR001752">
    <property type="entry name" value="Kinesin_motor_dom"/>
</dbReference>
<feature type="compositionally biased region" description="Polar residues" evidence="2">
    <location>
        <begin position="1594"/>
        <end position="1632"/>
    </location>
</feature>
<feature type="compositionally biased region" description="Polar residues" evidence="2">
    <location>
        <begin position="1656"/>
        <end position="1673"/>
    </location>
</feature>
<feature type="region of interest" description="Disordered" evidence="2">
    <location>
        <begin position="1720"/>
        <end position="1775"/>
    </location>
</feature>
<dbReference type="InterPro" id="IPR027640">
    <property type="entry name" value="Kinesin-like_fam"/>
</dbReference>
<feature type="region of interest" description="Disordered" evidence="2">
    <location>
        <begin position="605"/>
        <end position="633"/>
    </location>
</feature>
<feature type="compositionally biased region" description="Low complexity" evidence="2">
    <location>
        <begin position="1734"/>
        <end position="1750"/>
    </location>
</feature>
<feature type="region of interest" description="Disordered" evidence="2">
    <location>
        <begin position="929"/>
        <end position="1010"/>
    </location>
</feature>
<feature type="region of interest" description="Disordered" evidence="2">
    <location>
        <begin position="1914"/>
        <end position="1962"/>
    </location>
</feature>
<evidence type="ECO:0000313" key="5">
    <source>
        <dbReference type="Proteomes" id="UP000038009"/>
    </source>
</evidence>
<dbReference type="PANTHER" id="PTHR24115">
    <property type="entry name" value="KINESIN-RELATED"/>
    <property type="match status" value="1"/>
</dbReference>
<feature type="domain" description="Kinesin motor" evidence="3">
    <location>
        <begin position="427"/>
        <end position="1272"/>
    </location>
</feature>
<comment type="caution">
    <text evidence="4">The sequence shown here is derived from an EMBL/GenBank/DDBJ whole genome shotgun (WGS) entry which is preliminary data.</text>
</comment>
<feature type="compositionally biased region" description="Polar residues" evidence="2">
    <location>
        <begin position="981"/>
        <end position="991"/>
    </location>
</feature>
<dbReference type="GO" id="GO:0005871">
    <property type="term" value="C:kinesin complex"/>
    <property type="evidence" value="ECO:0007669"/>
    <property type="project" value="TreeGrafter"/>
</dbReference>
<keyword evidence="5" id="KW-1185">Reference proteome</keyword>
<feature type="compositionally biased region" description="Low complexity" evidence="2">
    <location>
        <begin position="1757"/>
        <end position="1771"/>
    </location>
</feature>
<dbReference type="GO" id="GO:0005524">
    <property type="term" value="F:ATP binding"/>
    <property type="evidence" value="ECO:0007669"/>
    <property type="project" value="UniProtKB-UniRule"/>
</dbReference>
<feature type="compositionally biased region" description="Polar residues" evidence="2">
    <location>
        <begin position="867"/>
        <end position="876"/>
    </location>
</feature>
<feature type="compositionally biased region" description="Polar residues" evidence="2">
    <location>
        <begin position="81"/>
        <end position="104"/>
    </location>
</feature>
<sequence>MSSSENKKILYVNRRRSSDAVRPSPRPALTLGKRCSRPPSPAFASPTSTSGKHSPLSGRNGLTFQRARNSGCSTPSPSSSQAHRGSSCVSGARAQISSLTTVSPQDGLAREPGEQLLPTSTSAAIVHRPPTIELPRSNIVGSTKSCYTHSNGGGKGSGAARKGSQPSRRTAPAAGAEKTNEGGPSHPFAVPAATTAGSNGTAEGSMERTCLVGETTANATSDGICKGNSALQTQPSVVTHRGSSQGLDSPQGAAFGRVCEGVNGERVGSNPCELLCPRNATLEPGTTRQSTTLNDEASLSVTKNIIASAHALLPNQEATAVPSLKQVESSCERDPISQAPSALCKVENPIDVHVAAEGVGSTVSSSIRRHAVLDATATPKETGADPENGGTHACHAAPVVTTKSERRESTEMQPPAASVSAVPREVNIFVAVRLRPCSEARTWKSASAAAAAAAAAAAGTSGEDAVGCVRADVQRGFVECSIVTPASALGTYGNGTPTSAFASAGGGTAAATSTATGFEKYDAATGKRIRTLRFFFDHILDEHVSQRGVMESIGQRAVEHVLAGYHGTVMCYGQSGSGKTHTIIGPHGGKLKKKALRWRGAAAAAAPQPLSESTSDQAASISSAPNLSLPTQSNDQVRIASDVGLLPRMLSALFSGLEARRLDSDEDCAGAHDKNGSLASWSVTFSALELYNEQLRDLLPQGMGAARRKKKPTAAKRRDDSQQEAVVDASKCRADVPSSGASTNRKGVAAKSSPASGPASLWGFPTSASARGTAKCRGGRGTSKKMVGSAPYWDAEDLDVLNAVSSSDDGSDEDDDENEEIEGGDTRSSSSSSGRRIGTPDTTEHLHELQLPQQQDENDDCEPDPSRPTTSVTIATAESARVRMTVGQLTSVSPSPPRHTQSVSGNGDGGAAAPTVVKKQVVVIDAKAGNSSNTTSTGLNSALPSRIACRPSNSAAPTSTSQPLKPPVKDGPGLSTGLAPLTQSVTSTPTAPRNVAASRSLGSGSHPLLIRHKQPPMSSIIHTSTAASATASFASATTNGSQSTSATSRSAARPRGRHANAARDADEAVCIEGLREHPIRNLREAMRAVQRALRHRQMASTELNSDSSRAHTFFIIHVKQRQWRRRRGDTSSGTSGGNGEAGPGKSENSRAGKLVLNVRCSTLTLVDLGGSERVSHTGAHGLRLKEAQKINRSLSALGNVMRILSSSAATSSATAVGSDTHVPYRDSKLTRILQSSLGGNAITFLLCNVSPDVRDASETMSTLRFAKLSKNVKNKAKLNERVAVVDESAAGSSSSASSVSLLEKYKRELQDALAAALASESKLKEVAGDASHAHDRMCQMATYVWWLEEQLSYFASLHGAIIGGTIGGEQGTGYPTVSASPASLTSRLGGLRSREEGSSSVRSLDDTECVVDSNAALRDWRSSEKLSDSSSRWHPSDAAPGAEEEMKHRASEATIGSTVSPLTPSHGAFQCWPSLPTRAPLSPSCSVMERRREMQRYLIAAAAAAGLAYSPWIRQHQQQPFGDTQADLTQGKSRASVLGLASAALTDGSSPAAALPFTRFLQPPVCSSIPMSGEQQQQQQQQSYDPSSDPKLGSTLNSSGVIVSASSMADVQSPHPSTSGDVQPGQTQCTSPSPLPLPHNLQTADVPSPLAVPHSAVQSAPSSSIHTPVQSQQQPIPNFAVALAEERRARVAAQARLAETESQNFFLRLRLSSLQQQQRWKDDLPAEGVHSPSTEESTADSSSATATTSDGAHAMRPSPSSAATSSFSSPFQWPRHHNRVSSEASLAAFLARCGFVHLDEATAVAGAAPTLPSTRASSPSPQRRYPLELFSAYPSDSQAQRGITVDPSSMQALRDGSVPRDGPLWSSKGRAGAADGDGADADDLMSDAFSTAATEVTSVSSVLAVVNAAAPVEHLRSETPVRPTTGRDNGRSSSHRRPHAMGLGSPDVSPRERSPGWGQQLLDSVRTTLETVRTMRSHETFYEPDDINSPRN</sequence>
<dbReference type="PANTHER" id="PTHR24115:SF1004">
    <property type="entry name" value="KINESIN-LIKE PROTEIN KIF15"/>
    <property type="match status" value="1"/>
</dbReference>
<dbReference type="Gene3D" id="3.40.850.10">
    <property type="entry name" value="Kinesin motor domain"/>
    <property type="match status" value="2"/>
</dbReference>
<feature type="region of interest" description="Disordered" evidence="2">
    <location>
        <begin position="1847"/>
        <end position="1879"/>
    </location>
</feature>
<feature type="compositionally biased region" description="Low complexity" evidence="2">
    <location>
        <begin position="929"/>
        <end position="943"/>
    </location>
</feature>
<evidence type="ECO:0000256" key="1">
    <source>
        <dbReference type="PROSITE-ProRule" id="PRU00283"/>
    </source>
</evidence>
<keyword evidence="1" id="KW-0067">ATP-binding</keyword>
<feature type="compositionally biased region" description="Low complexity" evidence="2">
    <location>
        <begin position="746"/>
        <end position="760"/>
    </location>
</feature>
<keyword evidence="1" id="KW-0547">Nucleotide-binding</keyword>
<feature type="region of interest" description="Disordered" evidence="2">
    <location>
        <begin position="1566"/>
        <end position="1673"/>
    </location>
</feature>
<feature type="region of interest" description="Disordered" evidence="2">
    <location>
        <begin position="1421"/>
        <end position="1446"/>
    </location>
</feature>
<keyword evidence="1" id="KW-0505">Motor protein</keyword>
<organism evidence="4 5">
    <name type="scientific">Leptomonas seymouri</name>
    <dbReference type="NCBI Taxonomy" id="5684"/>
    <lineage>
        <taxon>Eukaryota</taxon>
        <taxon>Discoba</taxon>
        <taxon>Euglenozoa</taxon>
        <taxon>Kinetoplastea</taxon>
        <taxon>Metakinetoplastina</taxon>
        <taxon>Trypanosomatida</taxon>
        <taxon>Trypanosomatidae</taxon>
        <taxon>Leishmaniinae</taxon>
        <taxon>Leptomonas</taxon>
    </lineage>
</organism>
<dbReference type="PROSITE" id="PS50067">
    <property type="entry name" value="KINESIN_MOTOR_2"/>
    <property type="match status" value="1"/>
</dbReference>
<evidence type="ECO:0000256" key="2">
    <source>
        <dbReference type="SAM" id="MobiDB-lite"/>
    </source>
</evidence>
<feature type="compositionally biased region" description="Low complexity" evidence="2">
    <location>
        <begin position="1032"/>
        <end position="1051"/>
    </location>
</feature>
<dbReference type="InterPro" id="IPR027417">
    <property type="entry name" value="P-loop_NTPase"/>
</dbReference>